<protein>
    <submittedName>
        <fullName evidence="3">TDRKH protein</fullName>
    </submittedName>
</protein>
<proteinExistence type="predicted"/>
<evidence type="ECO:0000259" key="2">
    <source>
        <dbReference type="Pfam" id="PF00013"/>
    </source>
</evidence>
<dbReference type="Pfam" id="PF00013">
    <property type="entry name" value="KH_1"/>
    <property type="match status" value="1"/>
</dbReference>
<dbReference type="InterPro" id="IPR009019">
    <property type="entry name" value="KH_sf_prok-type"/>
</dbReference>
<dbReference type="AlphaFoldDB" id="A0A8J9ZDJ3"/>
<dbReference type="EMBL" id="OV696704">
    <property type="protein sequence ID" value="CAH1251665.1"/>
    <property type="molecule type" value="Genomic_DNA"/>
</dbReference>
<keyword evidence="4" id="KW-1185">Reference proteome</keyword>
<dbReference type="InterPro" id="IPR004088">
    <property type="entry name" value="KH_dom_type_1"/>
</dbReference>
<evidence type="ECO:0000313" key="4">
    <source>
        <dbReference type="Proteomes" id="UP000838412"/>
    </source>
</evidence>
<evidence type="ECO:0000313" key="3">
    <source>
        <dbReference type="EMBL" id="CAH1251665.1"/>
    </source>
</evidence>
<dbReference type="Gene3D" id="3.30.1370.10">
    <property type="entry name" value="K Homology domain, type 1"/>
    <property type="match status" value="1"/>
</dbReference>
<evidence type="ECO:0000256" key="1">
    <source>
        <dbReference type="SAM" id="Phobius"/>
    </source>
</evidence>
<name>A0A8J9ZDJ3_BRALA</name>
<gene>
    <name evidence="3" type="primary">TDRKH</name>
    <name evidence="3" type="ORF">BLAG_LOCUS11987</name>
</gene>
<dbReference type="GO" id="GO:0003723">
    <property type="term" value="F:RNA binding"/>
    <property type="evidence" value="ECO:0007669"/>
    <property type="project" value="InterPro"/>
</dbReference>
<keyword evidence="1" id="KW-1133">Transmembrane helix</keyword>
<keyword evidence="1" id="KW-0472">Membrane</keyword>
<sequence>MTLKFFLYCPKVGVMNGNQFQHWVNVSQSWAYIAAAFLIIVPLIQEIVSIRRQYVTNKSAVTDCSNEGQNMEEEDNTVGISYIEKTIQDPPPITVDIGSVKEAGGPNQEGDNQTLVKKNVTPVTQDVNRLGDVLYKIQGRSYPKLLKNTYKLLLMERLRDLGDALNHLTTSQKVALGVAVPAAMVTGYLLVKRSQGQRLEDEFEQEEAAKSMATSRQTTIEVKVPRRVVGAVIGRQGANIKQL</sequence>
<organism evidence="3 4">
    <name type="scientific">Branchiostoma lanceolatum</name>
    <name type="common">Common lancelet</name>
    <name type="synonym">Amphioxus lanceolatum</name>
    <dbReference type="NCBI Taxonomy" id="7740"/>
    <lineage>
        <taxon>Eukaryota</taxon>
        <taxon>Metazoa</taxon>
        <taxon>Chordata</taxon>
        <taxon>Cephalochordata</taxon>
        <taxon>Leptocardii</taxon>
        <taxon>Amphioxiformes</taxon>
        <taxon>Branchiostomatidae</taxon>
        <taxon>Branchiostoma</taxon>
    </lineage>
</organism>
<dbReference type="InterPro" id="IPR036612">
    <property type="entry name" value="KH_dom_type_1_sf"/>
</dbReference>
<dbReference type="Proteomes" id="UP000838412">
    <property type="component" value="Chromosome 19"/>
</dbReference>
<dbReference type="SUPFAM" id="SSF54814">
    <property type="entry name" value="Prokaryotic type KH domain (KH-domain type II)"/>
    <property type="match status" value="1"/>
</dbReference>
<accession>A0A8J9ZDJ3</accession>
<feature type="domain" description="K Homology" evidence="2">
    <location>
        <begin position="219"/>
        <end position="243"/>
    </location>
</feature>
<keyword evidence="1" id="KW-0812">Transmembrane</keyword>
<reference evidence="3" key="1">
    <citation type="submission" date="2022-01" db="EMBL/GenBank/DDBJ databases">
        <authorList>
            <person name="Braso-Vives M."/>
        </authorList>
    </citation>
    <scope>NUCLEOTIDE SEQUENCE</scope>
</reference>
<feature type="transmembrane region" description="Helical" evidence="1">
    <location>
        <begin position="30"/>
        <end position="48"/>
    </location>
</feature>
<dbReference type="OrthoDB" id="9995375at2759"/>